<feature type="compositionally biased region" description="Basic and acidic residues" evidence="2">
    <location>
        <begin position="127"/>
        <end position="140"/>
    </location>
</feature>
<reference evidence="3" key="2">
    <citation type="submission" date="2025-08" db="UniProtKB">
        <authorList>
            <consortium name="Ensembl"/>
        </authorList>
    </citation>
    <scope>IDENTIFICATION</scope>
</reference>
<dbReference type="GeneTree" id="ENSGT00390000007937"/>
<name>A0A8I4A402_CALJA</name>
<evidence type="ECO:0000256" key="1">
    <source>
        <dbReference type="SAM" id="Coils"/>
    </source>
</evidence>
<proteinExistence type="predicted"/>
<protein>
    <submittedName>
        <fullName evidence="3">Coiled-coil domain containing 196</fullName>
    </submittedName>
</protein>
<gene>
    <name evidence="3" type="primary">CCDC196</name>
</gene>
<keyword evidence="1" id="KW-0175">Coiled coil</keyword>
<dbReference type="PANTHER" id="PTHR37863">
    <property type="entry name" value="COILED-COIL DOMAIN-CONTAINING PROTEIN 196-RELATED"/>
    <property type="match status" value="1"/>
</dbReference>
<reference evidence="3 4" key="1">
    <citation type="submission" date="2009-03" db="EMBL/GenBank/DDBJ databases">
        <authorList>
            <person name="Warren W."/>
            <person name="Ye L."/>
            <person name="Minx P."/>
            <person name="Worley K."/>
            <person name="Gibbs R."/>
            <person name="Wilson R.K."/>
        </authorList>
    </citation>
    <scope>NUCLEOTIDE SEQUENCE [LARGE SCALE GENOMIC DNA]</scope>
</reference>
<keyword evidence="4" id="KW-1185">Reference proteome</keyword>
<dbReference type="AlphaFoldDB" id="A0A8I4A402"/>
<feature type="region of interest" description="Disordered" evidence="2">
    <location>
        <begin position="127"/>
        <end position="153"/>
    </location>
</feature>
<organism evidence="3 4">
    <name type="scientific">Callithrix jacchus</name>
    <name type="common">White-tufted-ear marmoset</name>
    <name type="synonym">Simia Jacchus</name>
    <dbReference type="NCBI Taxonomy" id="9483"/>
    <lineage>
        <taxon>Eukaryota</taxon>
        <taxon>Metazoa</taxon>
        <taxon>Chordata</taxon>
        <taxon>Craniata</taxon>
        <taxon>Vertebrata</taxon>
        <taxon>Euteleostomi</taxon>
        <taxon>Mammalia</taxon>
        <taxon>Eutheria</taxon>
        <taxon>Euarchontoglires</taxon>
        <taxon>Primates</taxon>
        <taxon>Haplorrhini</taxon>
        <taxon>Platyrrhini</taxon>
        <taxon>Cebidae</taxon>
        <taxon>Callitrichinae</taxon>
        <taxon>Callithrix</taxon>
        <taxon>Callithrix</taxon>
    </lineage>
</organism>
<dbReference type="Proteomes" id="UP000008225">
    <property type="component" value="Chromosome 10"/>
</dbReference>
<sequence>MIGGANASGSYLPSKISSKTDDNYLKELSEDLKLRKQELLEMLKPLEDKNNLLFQKLMSNLEEKQRSLQIMRQIMAGKRCEESSVMELLKEAEEMKQNLVRKRKNKMLQKEMEMLWNKTFEAEELSDQQRAREMKNKADLQDGNASGLPSELEKSCAEKVKEIRKRFFLPPGKATEENGMGQVSGTKQHPSGTQVF</sequence>
<feature type="region of interest" description="Disordered" evidence="2">
    <location>
        <begin position="167"/>
        <end position="196"/>
    </location>
</feature>
<feature type="coiled-coil region" evidence="1">
    <location>
        <begin position="78"/>
        <end position="109"/>
    </location>
</feature>
<evidence type="ECO:0000313" key="3">
    <source>
        <dbReference type="Ensembl" id="ENSCJAP00000092084.1"/>
    </source>
</evidence>
<dbReference type="InterPro" id="IPR038857">
    <property type="entry name" value="CCDC196"/>
</dbReference>
<reference evidence="3" key="3">
    <citation type="submission" date="2025-09" db="UniProtKB">
        <authorList>
            <consortium name="Ensembl"/>
        </authorList>
    </citation>
    <scope>IDENTIFICATION</scope>
</reference>
<feature type="compositionally biased region" description="Polar residues" evidence="2">
    <location>
        <begin position="181"/>
        <end position="196"/>
    </location>
</feature>
<evidence type="ECO:0000256" key="2">
    <source>
        <dbReference type="SAM" id="MobiDB-lite"/>
    </source>
</evidence>
<dbReference type="PANTHER" id="PTHR37863:SF1">
    <property type="entry name" value="COILED-COIL DOMAIN-CONTAINING PROTEIN 196-RELATED"/>
    <property type="match status" value="1"/>
</dbReference>
<accession>A0A8I4A402</accession>
<dbReference type="Ensembl" id="ENSCJAT00000142682.1">
    <property type="protein sequence ID" value="ENSCJAP00000092084.1"/>
    <property type="gene ID" value="ENSCJAG00000041012.3"/>
</dbReference>
<evidence type="ECO:0000313" key="4">
    <source>
        <dbReference type="Proteomes" id="UP000008225"/>
    </source>
</evidence>